<reference evidence="1 2" key="1">
    <citation type="submission" date="2019-01" db="EMBL/GenBank/DDBJ databases">
        <title>Genome sequence of Salinicola endophyticus REST5.</title>
        <authorList>
            <person name="Nascimento F.X."/>
        </authorList>
    </citation>
    <scope>NUCLEOTIDE SEQUENCE [LARGE SCALE GENOMIC DNA]</scope>
    <source>
        <strain evidence="1 2">REST5</strain>
    </source>
</reference>
<evidence type="ECO:0000313" key="2">
    <source>
        <dbReference type="Proteomes" id="UP001321526"/>
    </source>
</evidence>
<dbReference type="Pfam" id="PF03079">
    <property type="entry name" value="ARD"/>
    <property type="match status" value="1"/>
</dbReference>
<dbReference type="InterPro" id="IPR011051">
    <property type="entry name" value="RmlC_Cupin_sf"/>
</dbReference>
<protein>
    <submittedName>
        <fullName evidence="1">Cupin</fullName>
    </submittedName>
</protein>
<gene>
    <name evidence="1" type="ORF">EVC62_09330</name>
</gene>
<dbReference type="Proteomes" id="UP001321526">
    <property type="component" value="Chromosome"/>
</dbReference>
<dbReference type="SUPFAM" id="SSF51182">
    <property type="entry name" value="RmlC-like cupins"/>
    <property type="match status" value="1"/>
</dbReference>
<name>A0ABY8FI01_9GAMM</name>
<keyword evidence="2" id="KW-1185">Reference proteome</keyword>
<dbReference type="Gene3D" id="2.60.120.10">
    <property type="entry name" value="Jelly Rolls"/>
    <property type="match status" value="1"/>
</dbReference>
<dbReference type="InterPro" id="IPR004313">
    <property type="entry name" value="ARD"/>
</dbReference>
<dbReference type="RefSeq" id="WP_282236218.1">
    <property type="nucleotide sequence ID" value="NZ_CP035631.1"/>
</dbReference>
<dbReference type="InterPro" id="IPR014710">
    <property type="entry name" value="RmlC-like_jellyroll"/>
</dbReference>
<sequence>MSFLRVYHEADGEQPLLTTHEPERLRLELEANAILYRHHPLPAMPECAPSEALLARYTPIIDEVGQLSGCRRVELRGMSPRYLDDGGAGALERERLSSESRSDSDNWHLLLHGQAVFYLHLNGRVYVIGCERGDLLMIPAGVPHWFDMGPSPDFVALSWSDETAHHLLETTSDIALRFPRFEALYAEVA</sequence>
<accession>A0ABY8FI01</accession>
<proteinExistence type="predicted"/>
<organism evidence="1 2">
    <name type="scientific">Salinicola endophyticus</name>
    <dbReference type="NCBI Taxonomy" id="1949083"/>
    <lineage>
        <taxon>Bacteria</taxon>
        <taxon>Pseudomonadati</taxon>
        <taxon>Pseudomonadota</taxon>
        <taxon>Gammaproteobacteria</taxon>
        <taxon>Oceanospirillales</taxon>
        <taxon>Halomonadaceae</taxon>
        <taxon>Salinicola</taxon>
    </lineage>
</organism>
<evidence type="ECO:0000313" key="1">
    <source>
        <dbReference type="EMBL" id="WFF41685.1"/>
    </source>
</evidence>
<dbReference type="EMBL" id="CP035631">
    <property type="protein sequence ID" value="WFF41685.1"/>
    <property type="molecule type" value="Genomic_DNA"/>
</dbReference>